<keyword evidence="3 8" id="KW-1133">Transmembrane helix</keyword>
<proteinExistence type="predicted"/>
<evidence type="ECO:0000256" key="8">
    <source>
        <dbReference type="SAM" id="Phobius"/>
    </source>
</evidence>
<dbReference type="RefSeq" id="XP_014671472.1">
    <property type="nucleotide sequence ID" value="XM_014815986.1"/>
</dbReference>
<evidence type="ECO:0000256" key="7">
    <source>
        <dbReference type="ARBA" id="ARBA00023319"/>
    </source>
</evidence>
<dbReference type="PANTHER" id="PTHR11640:SF31">
    <property type="entry name" value="IRREGULAR CHIASM C-ROUGHEST PROTEIN-RELATED"/>
    <property type="match status" value="1"/>
</dbReference>
<evidence type="ECO:0000256" key="9">
    <source>
        <dbReference type="SAM" id="SignalP"/>
    </source>
</evidence>
<keyword evidence="11" id="KW-1185">Reference proteome</keyword>
<evidence type="ECO:0000256" key="6">
    <source>
        <dbReference type="ARBA" id="ARBA00023180"/>
    </source>
</evidence>
<dbReference type="InterPro" id="IPR051275">
    <property type="entry name" value="Cell_adhesion_signaling"/>
</dbReference>
<dbReference type="Gene3D" id="2.60.40.10">
    <property type="entry name" value="Immunoglobulins"/>
    <property type="match status" value="5"/>
</dbReference>
<feature type="domain" description="Ig-like" evidence="10">
    <location>
        <begin position="218"/>
        <end position="316"/>
    </location>
</feature>
<feature type="domain" description="Ig-like" evidence="10">
    <location>
        <begin position="21"/>
        <end position="126"/>
    </location>
</feature>
<organism evidence="11 12">
    <name type="scientific">Priapulus caudatus</name>
    <name type="common">Priapulid worm</name>
    <dbReference type="NCBI Taxonomy" id="37621"/>
    <lineage>
        <taxon>Eukaryota</taxon>
        <taxon>Metazoa</taxon>
        <taxon>Ecdysozoa</taxon>
        <taxon>Scalidophora</taxon>
        <taxon>Priapulida</taxon>
        <taxon>Priapulimorpha</taxon>
        <taxon>Priapulimorphida</taxon>
        <taxon>Priapulidae</taxon>
        <taxon>Priapulus</taxon>
    </lineage>
</organism>
<dbReference type="PROSITE" id="PS50835">
    <property type="entry name" value="IG_LIKE"/>
    <property type="match status" value="4"/>
</dbReference>
<evidence type="ECO:0000259" key="10">
    <source>
        <dbReference type="PROSITE" id="PS50835"/>
    </source>
</evidence>
<dbReference type="InterPro" id="IPR003598">
    <property type="entry name" value="Ig_sub2"/>
</dbReference>
<accession>A0ABM1EH01</accession>
<feature type="domain" description="Ig-like" evidence="10">
    <location>
        <begin position="131"/>
        <end position="211"/>
    </location>
</feature>
<feature type="domain" description="Ig-like" evidence="10">
    <location>
        <begin position="414"/>
        <end position="509"/>
    </location>
</feature>
<dbReference type="InterPro" id="IPR013783">
    <property type="entry name" value="Ig-like_fold"/>
</dbReference>
<keyword evidence="7" id="KW-0393">Immunoglobulin domain</keyword>
<gene>
    <name evidence="12" type="primary">LOC106812167</name>
</gene>
<keyword evidence="4 8" id="KW-0472">Membrane</keyword>
<keyword evidence="9" id="KW-0732">Signal</keyword>
<evidence type="ECO:0000313" key="12">
    <source>
        <dbReference type="RefSeq" id="XP_014671472.1"/>
    </source>
</evidence>
<dbReference type="Pfam" id="PF13927">
    <property type="entry name" value="Ig_3"/>
    <property type="match status" value="2"/>
</dbReference>
<dbReference type="Proteomes" id="UP000695022">
    <property type="component" value="Unplaced"/>
</dbReference>
<dbReference type="InterPro" id="IPR013106">
    <property type="entry name" value="Ig_V-set"/>
</dbReference>
<dbReference type="Pfam" id="PF07686">
    <property type="entry name" value="V-set"/>
    <property type="match status" value="1"/>
</dbReference>
<evidence type="ECO:0000256" key="2">
    <source>
        <dbReference type="ARBA" id="ARBA00022692"/>
    </source>
</evidence>
<comment type="subcellular location">
    <subcellularLocation>
        <location evidence="1">Membrane</location>
        <topology evidence="1">Single-pass type I membrane protein</topology>
    </subcellularLocation>
</comment>
<evidence type="ECO:0000256" key="5">
    <source>
        <dbReference type="ARBA" id="ARBA00023157"/>
    </source>
</evidence>
<feature type="signal peptide" evidence="9">
    <location>
        <begin position="1"/>
        <end position="21"/>
    </location>
</feature>
<evidence type="ECO:0000256" key="4">
    <source>
        <dbReference type="ARBA" id="ARBA00023136"/>
    </source>
</evidence>
<keyword evidence="6" id="KW-0325">Glycoprotein</keyword>
<evidence type="ECO:0000256" key="1">
    <source>
        <dbReference type="ARBA" id="ARBA00004479"/>
    </source>
</evidence>
<dbReference type="SMART" id="SM00408">
    <property type="entry name" value="IGc2"/>
    <property type="match status" value="2"/>
</dbReference>
<dbReference type="SUPFAM" id="SSF48726">
    <property type="entry name" value="Immunoglobulin"/>
    <property type="match status" value="5"/>
</dbReference>
<dbReference type="InterPro" id="IPR007110">
    <property type="entry name" value="Ig-like_dom"/>
</dbReference>
<keyword evidence="5" id="KW-1015">Disulfide bond</keyword>
<dbReference type="InterPro" id="IPR036179">
    <property type="entry name" value="Ig-like_dom_sf"/>
</dbReference>
<feature type="transmembrane region" description="Helical" evidence="8">
    <location>
        <begin position="520"/>
        <end position="544"/>
    </location>
</feature>
<dbReference type="SMART" id="SM00409">
    <property type="entry name" value="IG"/>
    <property type="match status" value="3"/>
</dbReference>
<dbReference type="Pfam" id="PF08205">
    <property type="entry name" value="C2-set_2"/>
    <property type="match status" value="2"/>
</dbReference>
<name>A0ABM1EH01_PRICU</name>
<evidence type="ECO:0000313" key="11">
    <source>
        <dbReference type="Proteomes" id="UP000695022"/>
    </source>
</evidence>
<reference evidence="12" key="1">
    <citation type="submission" date="2025-08" db="UniProtKB">
        <authorList>
            <consortium name="RefSeq"/>
        </authorList>
    </citation>
    <scope>IDENTIFICATION</scope>
</reference>
<dbReference type="InterPro" id="IPR013162">
    <property type="entry name" value="CD80_C2-set"/>
</dbReference>
<feature type="chain" id="PRO_5045864484" evidence="9">
    <location>
        <begin position="22"/>
        <end position="592"/>
    </location>
</feature>
<protein>
    <submittedName>
        <fullName evidence="12">Hemicentin-1-like</fullName>
    </submittedName>
</protein>
<dbReference type="GeneID" id="106812167"/>
<sequence length="592" mass="65165">MAAVKLVAVCVLCAALATVRTQFLQHPSDTEAVEGSNITMSCELNLTLDGSDEGQPWVDWYRDGYQISIENEDRYYIDGNSSDTGNFSIQISNLQVDKDDAAFYCQLQQYEIDPENNSVSNTGRVTVLVSPQAVDMFPIPSPPDGKLQFFCVSHSSKPAASVTWWLNDEDITIYANQTHVPGLTNKTFTTESTLRYRVSSEHNHKELLCRIFIHEYLPVEGITETLYLRDTVTISSSSNSTGNDVSISQNTNLTLHCNADGYPEPTYAWFHNLNRIRELGNALVIEQVALDDRGFYSCQANSAVGKYMSSNMMDVSVAVPAAYASMTVDHFVANGAVTIITGLHDVRCFTRKSFPGGMVTWRLGDREVKTAITLHIYNDDGTIATYSTLTHIFTSDDDGETLSCHVDIHELFQPLSVELQLDVQYMGEVRVSGGDQSGNVTLEPGNPLRLLCAANGNPAPYFSWLHNKTLAVGNGSSSYEKESVGFDDTGVYECAARNNAGVFISNEVAVFVIAPDKLNIGYIVAYLILSLFILIVIIDVVAICMQKRAEARASTEPEEGTTDDDNSIVIEVSPKKEKFKKNVKAKTTDAVV</sequence>
<dbReference type="InterPro" id="IPR003599">
    <property type="entry name" value="Ig_sub"/>
</dbReference>
<evidence type="ECO:0000256" key="3">
    <source>
        <dbReference type="ARBA" id="ARBA00022989"/>
    </source>
</evidence>
<dbReference type="PANTHER" id="PTHR11640">
    <property type="entry name" value="NEPHRIN"/>
    <property type="match status" value="1"/>
</dbReference>
<keyword evidence="2 8" id="KW-0812">Transmembrane</keyword>